<dbReference type="Pfam" id="PF10395">
    <property type="entry name" value="Utp8_b_propeller"/>
    <property type="match status" value="1"/>
</dbReference>
<dbReference type="EMBL" id="JAGSYN010000065">
    <property type="protein sequence ID" value="KAG7664776.1"/>
    <property type="molecule type" value="Genomic_DNA"/>
</dbReference>
<feature type="domain" description="Utp8 beta-propeller" evidence="1">
    <location>
        <begin position="4"/>
        <end position="362"/>
    </location>
</feature>
<gene>
    <name evidence="3" type="ORF">J8A68_001731</name>
</gene>
<reference evidence="3 4" key="1">
    <citation type="journal article" date="2021" name="DNA Res.">
        <title>Genome analysis of Candida subhashii reveals its hybrid nature and dual mitochondrial genome conformations.</title>
        <authorList>
            <person name="Mixao V."/>
            <person name="Hegedusova E."/>
            <person name="Saus E."/>
            <person name="Pryszcz L.P."/>
            <person name="Cillingova A."/>
            <person name="Nosek J."/>
            <person name="Gabaldon T."/>
        </authorList>
    </citation>
    <scope>NUCLEOTIDE SEQUENCE [LARGE SCALE GENOMIC DNA]</scope>
    <source>
        <strain evidence="3 4">CBS 10753</strain>
    </source>
</reference>
<evidence type="ECO:0000259" key="2">
    <source>
        <dbReference type="Pfam" id="PF22542"/>
    </source>
</evidence>
<evidence type="ECO:0000313" key="4">
    <source>
        <dbReference type="Proteomes" id="UP000694255"/>
    </source>
</evidence>
<keyword evidence="4" id="KW-1185">Reference proteome</keyword>
<evidence type="ECO:0000313" key="3">
    <source>
        <dbReference type="EMBL" id="KAG7664776.1"/>
    </source>
</evidence>
<proteinExistence type="predicted"/>
<dbReference type="GeneID" id="73468532"/>
<evidence type="ECO:0000259" key="1">
    <source>
        <dbReference type="Pfam" id="PF10395"/>
    </source>
</evidence>
<dbReference type="OrthoDB" id="4055624at2759"/>
<accession>A0A8J5QHK0</accession>
<sequence>MTSPGLYDQYPITTLPRIPDIPLNSKLITPPQGISNTSTIIDFAISKSSIASHVIKPSPRLLWSFTLSPTTIVDCMDVKKIDNEQKKLYVVGKTDRGSKFKLLMIETDQDINTVGDVELELKERVVGVKFYNEDLIVVVYESGSIEYVKYGFQSLEFAEVKYVVDDGRKVIYSHFVEDLHEKFVVTVGKSSNGLKYSLVSIASSQILEVNSFVKDSIPEDITFSYISGVLYQYCDSQIIATSIVNFQSVSTTNVASLISDKSLVSIEAVAPDRILLGSGNKIHLINIKYSALLSTLESSPNANVPDKVYLDNVVTVKGNSQNTMQSKAIYLNLRNKNNNVYVNIIDLNVGLNKLVECLGKSISQPSHELTDIVELYNIDEAANVATQEIQEVYQELKPAQESQDLNKWESILIPYLKNKKPWTAIKKASMKSKPTSKVYQFKEFDVDNDRIIDINFISSVLDLIFTIEANDKLKFRNESFIPEYTLMYLFTNPIYPIKFTFGLLELLYKIENLTLLRQAISTCPNIPCGDYLNQLIINEDEDLLHDLINRIIQEFSRIEIIDNFKQIVQIMDVNLIELINKLIKLNGTTAWLLIEMVIDIAGLFNWSGENIDDLNEIITKKINSLMINSYNLTLINQVLSNSTIQKKKNKKQNQLQELSIQQTQLDSMLLNKPQQQVIQDDDDDLGIEISQRIPNYSIEKLTL</sequence>
<name>A0A8J5QHK0_9ASCO</name>
<dbReference type="InterPro" id="IPR018843">
    <property type="entry name" value="Utp8_b-prop"/>
</dbReference>
<dbReference type="InterPro" id="IPR053881">
    <property type="entry name" value="Utp8_C"/>
</dbReference>
<comment type="caution">
    <text evidence="3">The sequence shown here is derived from an EMBL/GenBank/DDBJ whole genome shotgun (WGS) entry which is preliminary data.</text>
</comment>
<dbReference type="RefSeq" id="XP_049265008.1">
    <property type="nucleotide sequence ID" value="XM_049405409.1"/>
</dbReference>
<dbReference type="Pfam" id="PF22542">
    <property type="entry name" value="Utp8_C"/>
    <property type="match status" value="1"/>
</dbReference>
<dbReference type="AlphaFoldDB" id="A0A8J5QHK0"/>
<protein>
    <submittedName>
        <fullName evidence="3">UTP8</fullName>
    </submittedName>
</protein>
<feature type="domain" description="Utp8 C-terminal" evidence="2">
    <location>
        <begin position="377"/>
        <end position="702"/>
    </location>
</feature>
<organism evidence="3 4">
    <name type="scientific">[Candida] subhashii</name>
    <dbReference type="NCBI Taxonomy" id="561895"/>
    <lineage>
        <taxon>Eukaryota</taxon>
        <taxon>Fungi</taxon>
        <taxon>Dikarya</taxon>
        <taxon>Ascomycota</taxon>
        <taxon>Saccharomycotina</taxon>
        <taxon>Pichiomycetes</taxon>
        <taxon>Debaryomycetaceae</taxon>
        <taxon>Spathaspora</taxon>
    </lineage>
</organism>
<dbReference type="Proteomes" id="UP000694255">
    <property type="component" value="Unassembled WGS sequence"/>
</dbReference>